<organism evidence="3 4">
    <name type="scientific">Sphaerotilus hippei</name>
    <dbReference type="NCBI Taxonomy" id="744406"/>
    <lineage>
        <taxon>Bacteria</taxon>
        <taxon>Pseudomonadati</taxon>
        <taxon>Pseudomonadota</taxon>
        <taxon>Betaproteobacteria</taxon>
        <taxon>Burkholderiales</taxon>
        <taxon>Sphaerotilaceae</taxon>
        <taxon>Sphaerotilus</taxon>
    </lineage>
</organism>
<dbReference type="EMBL" id="QJJS01000003">
    <property type="protein sequence ID" value="PXW98229.1"/>
    <property type="molecule type" value="Genomic_DNA"/>
</dbReference>
<feature type="signal peptide" evidence="2">
    <location>
        <begin position="1"/>
        <end position="24"/>
    </location>
</feature>
<evidence type="ECO:0000313" key="3">
    <source>
        <dbReference type="EMBL" id="PXW98229.1"/>
    </source>
</evidence>
<reference evidence="3 4" key="1">
    <citation type="submission" date="2018-05" db="EMBL/GenBank/DDBJ databases">
        <title>Genomic Encyclopedia of Type Strains, Phase IV (KMG-IV): sequencing the most valuable type-strain genomes for metagenomic binning, comparative biology and taxonomic classification.</title>
        <authorList>
            <person name="Goeker M."/>
        </authorList>
    </citation>
    <scope>NUCLEOTIDE SEQUENCE [LARGE SCALE GENOMIC DNA]</scope>
    <source>
        <strain evidence="3 4">DSM 566</strain>
    </source>
</reference>
<keyword evidence="1" id="KW-0378">Hydrolase</keyword>
<dbReference type="Gene3D" id="3.20.20.300">
    <property type="entry name" value="Glycoside hydrolase, family 3, N-terminal domain"/>
    <property type="match status" value="1"/>
</dbReference>
<evidence type="ECO:0000256" key="1">
    <source>
        <dbReference type="ARBA" id="ARBA00022801"/>
    </source>
</evidence>
<comment type="caution">
    <text evidence="3">The sequence shown here is derived from an EMBL/GenBank/DDBJ whole genome shotgun (WGS) entry which is preliminary data.</text>
</comment>
<sequence length="119" mass="12700">METTMKLKINKTAIAAAAAAVVLAACIGGGDDMTQAKLSSTSAATLRVDGFDFKDLNRNGALDTYEDWRRSAQERADNLLSQMTLAEKAGVMLHGTMQGTSKVMDATAMKTYVSDYGIN</sequence>
<dbReference type="GO" id="GO:0004553">
    <property type="term" value="F:hydrolase activity, hydrolyzing O-glycosyl compounds"/>
    <property type="evidence" value="ECO:0007669"/>
    <property type="project" value="InterPro"/>
</dbReference>
<evidence type="ECO:0008006" key="5">
    <source>
        <dbReference type="Google" id="ProtNLM"/>
    </source>
</evidence>
<keyword evidence="4" id="KW-1185">Reference proteome</keyword>
<dbReference type="InterPro" id="IPR036962">
    <property type="entry name" value="Glyco_hydro_3_N_sf"/>
</dbReference>
<dbReference type="GO" id="GO:0005975">
    <property type="term" value="P:carbohydrate metabolic process"/>
    <property type="evidence" value="ECO:0007669"/>
    <property type="project" value="InterPro"/>
</dbReference>
<evidence type="ECO:0000313" key="4">
    <source>
        <dbReference type="Proteomes" id="UP000247811"/>
    </source>
</evidence>
<proteinExistence type="predicted"/>
<gene>
    <name evidence="3" type="ORF">C7444_103327</name>
</gene>
<dbReference type="InterPro" id="IPR017853">
    <property type="entry name" value="GH"/>
</dbReference>
<protein>
    <recommendedName>
        <fullName evidence="5">Beta-glucosidase</fullName>
    </recommendedName>
</protein>
<keyword evidence="2" id="KW-0732">Signal</keyword>
<accession>A0A318HBW5</accession>
<feature type="chain" id="PRO_5016360684" description="Beta-glucosidase" evidence="2">
    <location>
        <begin position="25"/>
        <end position="119"/>
    </location>
</feature>
<evidence type="ECO:0000256" key="2">
    <source>
        <dbReference type="SAM" id="SignalP"/>
    </source>
</evidence>
<name>A0A318HBW5_9BURK</name>
<dbReference type="Proteomes" id="UP000247811">
    <property type="component" value="Unassembled WGS sequence"/>
</dbReference>
<dbReference type="AlphaFoldDB" id="A0A318HBW5"/>
<dbReference type="PROSITE" id="PS51257">
    <property type="entry name" value="PROKAR_LIPOPROTEIN"/>
    <property type="match status" value="1"/>
</dbReference>
<dbReference type="SUPFAM" id="SSF51445">
    <property type="entry name" value="(Trans)glycosidases"/>
    <property type="match status" value="1"/>
</dbReference>